<keyword evidence="2" id="KW-1185">Reference proteome</keyword>
<name>A0A8T3AYN2_DENNO</name>
<evidence type="ECO:0000313" key="2">
    <source>
        <dbReference type="Proteomes" id="UP000829196"/>
    </source>
</evidence>
<reference evidence="1" key="1">
    <citation type="journal article" date="2022" name="Front. Genet.">
        <title>Chromosome-Scale Assembly of the Dendrobium nobile Genome Provides Insights Into the Molecular Mechanism of the Biosynthesis of the Medicinal Active Ingredient of Dendrobium.</title>
        <authorList>
            <person name="Xu Q."/>
            <person name="Niu S.-C."/>
            <person name="Li K.-L."/>
            <person name="Zheng P.-J."/>
            <person name="Zhang X.-J."/>
            <person name="Jia Y."/>
            <person name="Liu Y."/>
            <person name="Niu Y.-X."/>
            <person name="Yu L.-H."/>
            <person name="Chen D.-F."/>
            <person name="Zhang G.-Q."/>
        </authorList>
    </citation>
    <scope>NUCLEOTIDE SEQUENCE</scope>
    <source>
        <tissue evidence="1">Leaf</tissue>
    </source>
</reference>
<accession>A0A8T3AYN2</accession>
<dbReference type="EMBL" id="JAGYWB010000012">
    <property type="protein sequence ID" value="KAI0501237.1"/>
    <property type="molecule type" value="Genomic_DNA"/>
</dbReference>
<proteinExistence type="predicted"/>
<protein>
    <submittedName>
        <fullName evidence="1">Uncharacterized protein</fullName>
    </submittedName>
</protein>
<comment type="caution">
    <text evidence="1">The sequence shown here is derived from an EMBL/GenBank/DDBJ whole genome shotgun (WGS) entry which is preliminary data.</text>
</comment>
<evidence type="ECO:0000313" key="1">
    <source>
        <dbReference type="EMBL" id="KAI0501237.1"/>
    </source>
</evidence>
<gene>
    <name evidence="1" type="ORF">KFK09_016180</name>
</gene>
<sequence>MDRVLKKDVPITHVKFFFKINLEDEFPIFIIEGRLNNFMSCNNVMHSNSFSNVTTLGSINQSRQKPSDSINKNFHENFKSTVRVHLGQLFHYVFQRSIILLFDNEFLNVFQNFQSGMLV</sequence>
<dbReference type="Proteomes" id="UP000829196">
    <property type="component" value="Unassembled WGS sequence"/>
</dbReference>
<dbReference type="AlphaFoldDB" id="A0A8T3AYN2"/>
<organism evidence="1 2">
    <name type="scientific">Dendrobium nobile</name>
    <name type="common">Orchid</name>
    <dbReference type="NCBI Taxonomy" id="94219"/>
    <lineage>
        <taxon>Eukaryota</taxon>
        <taxon>Viridiplantae</taxon>
        <taxon>Streptophyta</taxon>
        <taxon>Embryophyta</taxon>
        <taxon>Tracheophyta</taxon>
        <taxon>Spermatophyta</taxon>
        <taxon>Magnoliopsida</taxon>
        <taxon>Liliopsida</taxon>
        <taxon>Asparagales</taxon>
        <taxon>Orchidaceae</taxon>
        <taxon>Epidendroideae</taxon>
        <taxon>Malaxideae</taxon>
        <taxon>Dendrobiinae</taxon>
        <taxon>Dendrobium</taxon>
    </lineage>
</organism>